<protein>
    <submittedName>
        <fullName evidence="1">Uncharacterized protein</fullName>
    </submittedName>
</protein>
<accession>A0AAJ0HPS3</accession>
<reference evidence="1" key="1">
    <citation type="journal article" date="2023" name="Mol. Phylogenet. Evol.">
        <title>Genome-scale phylogeny and comparative genomics of the fungal order Sordariales.</title>
        <authorList>
            <person name="Hensen N."/>
            <person name="Bonometti L."/>
            <person name="Westerberg I."/>
            <person name="Brannstrom I.O."/>
            <person name="Guillou S."/>
            <person name="Cros-Aarteil S."/>
            <person name="Calhoun S."/>
            <person name="Haridas S."/>
            <person name="Kuo A."/>
            <person name="Mondo S."/>
            <person name="Pangilinan J."/>
            <person name="Riley R."/>
            <person name="LaButti K."/>
            <person name="Andreopoulos B."/>
            <person name="Lipzen A."/>
            <person name="Chen C."/>
            <person name="Yan M."/>
            <person name="Daum C."/>
            <person name="Ng V."/>
            <person name="Clum A."/>
            <person name="Steindorff A."/>
            <person name="Ohm R.A."/>
            <person name="Martin F."/>
            <person name="Silar P."/>
            <person name="Natvig D.O."/>
            <person name="Lalanne C."/>
            <person name="Gautier V."/>
            <person name="Ament-Velasquez S.L."/>
            <person name="Kruys A."/>
            <person name="Hutchinson M.I."/>
            <person name="Powell A.J."/>
            <person name="Barry K."/>
            <person name="Miller A.N."/>
            <person name="Grigoriev I.V."/>
            <person name="Debuchy R."/>
            <person name="Gladieux P."/>
            <person name="Hiltunen Thoren M."/>
            <person name="Johannesson H."/>
        </authorList>
    </citation>
    <scope>NUCLEOTIDE SEQUENCE</scope>
    <source>
        <strain evidence="1">CBS 955.72</strain>
    </source>
</reference>
<reference evidence="1" key="2">
    <citation type="submission" date="2023-06" db="EMBL/GenBank/DDBJ databases">
        <authorList>
            <consortium name="Lawrence Berkeley National Laboratory"/>
            <person name="Haridas S."/>
            <person name="Hensen N."/>
            <person name="Bonometti L."/>
            <person name="Westerberg I."/>
            <person name="Brannstrom I.O."/>
            <person name="Guillou S."/>
            <person name="Cros-Aarteil S."/>
            <person name="Calhoun S."/>
            <person name="Kuo A."/>
            <person name="Mondo S."/>
            <person name="Pangilinan J."/>
            <person name="Riley R."/>
            <person name="Labutti K."/>
            <person name="Andreopoulos B."/>
            <person name="Lipzen A."/>
            <person name="Chen C."/>
            <person name="Yanf M."/>
            <person name="Daum C."/>
            <person name="Ng V."/>
            <person name="Clum A."/>
            <person name="Steindorff A."/>
            <person name="Ohm R."/>
            <person name="Martin F."/>
            <person name="Silar P."/>
            <person name="Natvig D."/>
            <person name="Lalanne C."/>
            <person name="Gautier V."/>
            <person name="Ament-Velasquez S.L."/>
            <person name="Kruys A."/>
            <person name="Hutchinson M.I."/>
            <person name="Powell A.J."/>
            <person name="Barry K."/>
            <person name="Miller A.N."/>
            <person name="Grigoriev I.V."/>
            <person name="Debuchy R."/>
            <person name="Gladieux P."/>
            <person name="Thoren M.H."/>
            <person name="Johannesson H."/>
        </authorList>
    </citation>
    <scope>NUCLEOTIDE SEQUENCE</scope>
    <source>
        <strain evidence="1">CBS 955.72</strain>
    </source>
</reference>
<dbReference type="Proteomes" id="UP001275084">
    <property type="component" value="Unassembled WGS sequence"/>
</dbReference>
<proteinExistence type="predicted"/>
<dbReference type="AlphaFoldDB" id="A0AAJ0HPS3"/>
<comment type="caution">
    <text evidence="1">The sequence shown here is derived from an EMBL/GenBank/DDBJ whole genome shotgun (WGS) entry which is preliminary data.</text>
</comment>
<evidence type="ECO:0000313" key="2">
    <source>
        <dbReference type="Proteomes" id="UP001275084"/>
    </source>
</evidence>
<organism evidence="1 2">
    <name type="scientific">Lasiosphaeria hispida</name>
    <dbReference type="NCBI Taxonomy" id="260671"/>
    <lineage>
        <taxon>Eukaryota</taxon>
        <taxon>Fungi</taxon>
        <taxon>Dikarya</taxon>
        <taxon>Ascomycota</taxon>
        <taxon>Pezizomycotina</taxon>
        <taxon>Sordariomycetes</taxon>
        <taxon>Sordariomycetidae</taxon>
        <taxon>Sordariales</taxon>
        <taxon>Lasiosphaeriaceae</taxon>
        <taxon>Lasiosphaeria</taxon>
    </lineage>
</organism>
<keyword evidence="2" id="KW-1185">Reference proteome</keyword>
<gene>
    <name evidence="1" type="ORF">B0T25DRAFT_82014</name>
</gene>
<name>A0AAJ0HPS3_9PEZI</name>
<dbReference type="EMBL" id="JAUIQD010000002">
    <property type="protein sequence ID" value="KAK3358982.1"/>
    <property type="molecule type" value="Genomic_DNA"/>
</dbReference>
<sequence>MEPFESWGSWLDVVGIAPHLSPLAAPSPISTFHPTRKLGTNTTGYPRSPICQNPTGCRPISYTSLRYHACIIEGNSDSRIFLDKSSSYPVCPTALEHGKASALLRPHVMTLTLEQAGPMHVGSLPSSLRPLKSGNRGRVQHAVCFSRPSVRKRHLGEGGPNISGTAQQRGDGDGRVRASFWATAIDQLWPISFTCGSLHSENTTPYTLLRILSPVSKTNHRH</sequence>
<evidence type="ECO:0000313" key="1">
    <source>
        <dbReference type="EMBL" id="KAK3358982.1"/>
    </source>
</evidence>